<organismHost>
    <name type="scientific">Chlorella</name>
    <dbReference type="NCBI Taxonomy" id="3071"/>
</organismHost>
<reference evidence="1 2" key="3">
    <citation type="journal article" date="1996" name="Virology">
        <title>Analysis of 94 kb of the chlorella virus PBCV-1 330-kb genome: map positions 88 to 182.</title>
        <authorList>
            <person name="Lu Z."/>
            <person name="Li Y."/>
            <person name="Que Q."/>
            <person name="Kutish G.F."/>
            <person name="Rock D.L."/>
            <person name="Van Etten J.L."/>
        </authorList>
    </citation>
    <scope>NUCLEOTIDE SEQUENCE [LARGE SCALE GENOMIC DNA]</scope>
</reference>
<dbReference type="KEGG" id="vg:917885"/>
<dbReference type="RefSeq" id="NP_048541.1">
    <property type="nucleotide sequence ID" value="NC_000852.5"/>
</dbReference>
<reference evidence="1 2" key="1">
    <citation type="journal article" date="1995" name="Virology">
        <title>Analysis of 45 kb of DNA located at the left end of the chlorella virus PBCV-1 genome.</title>
        <authorList>
            <person name="Lu Z."/>
            <person name="Li Y."/>
            <person name="Zhang Y."/>
            <person name="Kutish G.F."/>
            <person name="Rock D.L."/>
            <person name="Van Etten J.L."/>
        </authorList>
    </citation>
    <scope>NUCLEOTIDE SEQUENCE [LARGE SCALE GENOMIC DNA]</scope>
</reference>
<reference evidence="1 2" key="2">
    <citation type="journal article" date="1995" name="Virology">
        <title>Analysis of 43 kb of the Chlorella virus PBCV-1 330-kb genome: map positions 45 to 88.</title>
        <authorList>
            <person name="Li Y."/>
            <person name="Lu Z."/>
            <person name="Burbank D.E."/>
            <person name="Kutish G.F."/>
            <person name="Rock D.L."/>
            <person name="Van Etten J.L."/>
        </authorList>
    </citation>
    <scope>NUCLEOTIDE SEQUENCE [LARGE SCALE GENOMIC DNA]</scope>
</reference>
<dbReference type="EMBL" id="JF411744">
    <property type="protein sequence ID" value="AAC96562.1"/>
    <property type="molecule type" value="Genomic_DNA"/>
</dbReference>
<reference evidence="1 2" key="8">
    <citation type="journal article" date="2010" name="J. Virol.">
        <title>Microarray analysis of Paramecium bursaria chlorella virus 1 transcription.</title>
        <authorList>
            <person name="Yanai-Balser G.M."/>
            <person name="Duncan G.A."/>
            <person name="Eudy J.D."/>
            <person name="Wang D."/>
            <person name="Li X."/>
            <person name="Agarkova I.V."/>
            <person name="Dunigan D.D."/>
            <person name="Van Etten J.L."/>
        </authorList>
    </citation>
    <scope>NUCLEOTIDE SEQUENCE [LARGE SCALE GENOMIC DNA]</scope>
</reference>
<reference evidence="1 2" key="6">
    <citation type="journal article" date="1999" name="Virology">
        <title>Chlorella virus PBCV-1 encodes a functional homospermidine synthase.</title>
        <authorList>
            <person name="Kaiser A."/>
            <person name="Vollmert M."/>
            <person name="Tholl D."/>
            <person name="Graves M.V."/>
            <person name="Gurnon J.R."/>
            <person name="Xing W."/>
            <person name="Lisec A.D."/>
            <person name="Nickerson K.W."/>
            <person name="Van Etten J.L."/>
        </authorList>
    </citation>
    <scope>NUCLEOTIDE SEQUENCE [LARGE SCALE GENOMIC DNA]</scope>
</reference>
<protein>
    <submittedName>
        <fullName evidence="1">Uncharacterized protein</fullName>
    </submittedName>
</protein>
<organism evidence="1 2">
    <name type="scientific">Paramecium bursaria Chlorella virus 1</name>
    <name type="common">PBCV-1</name>
    <dbReference type="NCBI Taxonomy" id="10506"/>
    <lineage>
        <taxon>Viruses</taxon>
        <taxon>Varidnaviria</taxon>
        <taxon>Bamfordvirae</taxon>
        <taxon>Nucleocytoviricota</taxon>
        <taxon>Megaviricetes</taxon>
        <taxon>Algavirales</taxon>
        <taxon>Phycodnaviridae</taxon>
        <taxon>Chlorovirus</taxon>
        <taxon>Chlorovirus vanettense</taxon>
    </lineage>
</organism>
<dbReference type="GeneID" id="917885"/>
<evidence type="ECO:0000313" key="1">
    <source>
        <dbReference type="EMBL" id="AAC96562.1"/>
    </source>
</evidence>
<dbReference type="Proteomes" id="UP000000862">
    <property type="component" value="Segment"/>
</dbReference>
<keyword evidence="2" id="KW-1185">Reference proteome</keyword>
<accession>Q84514</accession>
<gene>
    <name evidence="1" type="primary">a194R</name>
</gene>
<dbReference type="OrthoDB" id="29105at10239"/>
<reference evidence="1 2" key="5">
    <citation type="journal article" date="1997" name="Virology">
        <title>Analysis of 74 kb of DNA located at the right end of the 330-kb chlorella virus PBCV-1 genome.</title>
        <authorList>
            <person name="Li Y."/>
            <person name="Lu Z."/>
            <person name="Sun L."/>
            <person name="Ropp S."/>
            <person name="Kutish G.F."/>
            <person name="Rock D.L."/>
            <person name="Van Etten J.L."/>
        </authorList>
    </citation>
    <scope>NUCLEOTIDE SEQUENCE [LARGE SCALE GENOMIC DNA]</scope>
</reference>
<reference evidence="1 2" key="4">
    <citation type="journal article" date="1996" name="Virology">
        <title>Analysis of 76 kb of the chlorella virus PBCV-1 330-kb genome: map positions 182 to 258.</title>
        <authorList>
            <person name="Kutish G.F."/>
            <person name="Li Y."/>
            <person name="Lu Z."/>
            <person name="Furuta M."/>
            <person name="Rock D.L."/>
            <person name="Van Etten J.L."/>
        </authorList>
    </citation>
    <scope>NUCLEOTIDE SEQUENCE [LARGE SCALE GENOMIC DNA]</scope>
</reference>
<sequence>MFNTLTPSSYVCSHLYSSKDSESNFRWTRETFAPSRAEMRIPVGPKDSITSCKISFKQSKRLFITFPWRVLIWNRTLSSSIF</sequence>
<name>Q84514_PBCV1</name>
<reference evidence="1 2" key="7">
    <citation type="journal article" date="2000" name="Virology">
        <title>Characterization of a beta-1,3-glucanase encoded by chlorella virus PBCV-1.</title>
        <authorList>
            <person name="Sun L."/>
            <person name="Gurnon J.R."/>
            <person name="Adams B.J."/>
            <person name="Graves M.V."/>
            <person name="Van Etten J.L."/>
        </authorList>
    </citation>
    <scope>NUCLEOTIDE SEQUENCE [LARGE SCALE GENOMIC DNA]</scope>
</reference>
<evidence type="ECO:0000313" key="2">
    <source>
        <dbReference type="Proteomes" id="UP000000862"/>
    </source>
</evidence>
<proteinExistence type="predicted"/>
<dbReference type="PIR" id="T17684">
    <property type="entry name" value="T17684"/>
</dbReference>